<sequence>MRQYEQTFSGTLPRTSSCNSSNKLIIPSNYLNSTNISIIHHPFEDNFSNNSLIHQKSRGTVKVNFSFLKSLLKIISFPTMLPTCIWLNFPTHLTPNSCRKVTGTLFGHRRGHVTFAIQDNSMSSEPSFLIEFAISTSTLVKDMSSGLVRISLECERAPRGSSHVRLSREPRWTMYCNGRKCGPALSRMSTASDRHVLRTVRNVSVGAGVISVVDDGRKGGELVGELMYMRAKFERVVGNRDSEAFYMMNLDGNGGPELSIFLLRT</sequence>
<proteinExistence type="predicted"/>
<protein>
    <recommendedName>
        <fullName evidence="3">Protein MIZU-KUSSEI 1-like</fullName>
    </recommendedName>
</protein>
<name>A0A9Q1MWZ6_9SOLA</name>
<dbReference type="Proteomes" id="UP001152561">
    <property type="component" value="Unassembled WGS sequence"/>
</dbReference>
<evidence type="ECO:0000313" key="2">
    <source>
        <dbReference type="Proteomes" id="UP001152561"/>
    </source>
</evidence>
<dbReference type="NCBIfam" id="TIGR01570">
    <property type="entry name" value="A_thal_3588"/>
    <property type="match status" value="1"/>
</dbReference>
<dbReference type="EMBL" id="JAJAGQ010000002">
    <property type="protein sequence ID" value="KAJ8570472.1"/>
    <property type="molecule type" value="Genomic_DNA"/>
</dbReference>
<dbReference type="InterPro" id="IPR006460">
    <property type="entry name" value="MIZ1-like_pln"/>
</dbReference>
<keyword evidence="2" id="KW-1185">Reference proteome</keyword>
<reference evidence="2" key="1">
    <citation type="journal article" date="2023" name="Proc. Natl. Acad. Sci. U.S.A.">
        <title>Genomic and structural basis for evolution of tropane alkaloid biosynthesis.</title>
        <authorList>
            <person name="Wanga Y.-J."/>
            <person name="Taina T."/>
            <person name="Yua J.-Y."/>
            <person name="Lia J."/>
            <person name="Xua B."/>
            <person name="Chenc J."/>
            <person name="D'Auriad J.C."/>
            <person name="Huanga J.-P."/>
            <person name="Huanga S.-X."/>
        </authorList>
    </citation>
    <scope>NUCLEOTIDE SEQUENCE [LARGE SCALE GENOMIC DNA]</scope>
    <source>
        <strain evidence="2">cv. KIB-2019</strain>
    </source>
</reference>
<evidence type="ECO:0008006" key="3">
    <source>
        <dbReference type="Google" id="ProtNLM"/>
    </source>
</evidence>
<dbReference type="GO" id="GO:0010274">
    <property type="term" value="P:hydrotropism"/>
    <property type="evidence" value="ECO:0007669"/>
    <property type="project" value="InterPro"/>
</dbReference>
<accession>A0A9Q1MWZ6</accession>
<dbReference type="PANTHER" id="PTHR31696">
    <property type="entry name" value="PROTEIN MIZU-KUSSEI 1"/>
    <property type="match status" value="1"/>
</dbReference>
<comment type="caution">
    <text evidence="1">The sequence shown here is derived from an EMBL/GenBank/DDBJ whole genome shotgun (WGS) entry which is preliminary data.</text>
</comment>
<gene>
    <name evidence="1" type="ORF">K7X08_037444</name>
</gene>
<dbReference type="Pfam" id="PF04759">
    <property type="entry name" value="DUF617"/>
    <property type="match status" value="1"/>
</dbReference>
<dbReference type="PANTHER" id="PTHR31696:SF70">
    <property type="entry name" value="PROTEIN MIZU-KUSSEI 1-LIKE"/>
    <property type="match status" value="1"/>
</dbReference>
<organism evidence="1 2">
    <name type="scientific">Anisodus acutangulus</name>
    <dbReference type="NCBI Taxonomy" id="402998"/>
    <lineage>
        <taxon>Eukaryota</taxon>
        <taxon>Viridiplantae</taxon>
        <taxon>Streptophyta</taxon>
        <taxon>Embryophyta</taxon>
        <taxon>Tracheophyta</taxon>
        <taxon>Spermatophyta</taxon>
        <taxon>Magnoliopsida</taxon>
        <taxon>eudicotyledons</taxon>
        <taxon>Gunneridae</taxon>
        <taxon>Pentapetalae</taxon>
        <taxon>asterids</taxon>
        <taxon>lamiids</taxon>
        <taxon>Solanales</taxon>
        <taxon>Solanaceae</taxon>
        <taxon>Solanoideae</taxon>
        <taxon>Hyoscyameae</taxon>
        <taxon>Anisodus</taxon>
    </lineage>
</organism>
<dbReference type="OrthoDB" id="1859415at2759"/>
<evidence type="ECO:0000313" key="1">
    <source>
        <dbReference type="EMBL" id="KAJ8570472.1"/>
    </source>
</evidence>
<dbReference type="AlphaFoldDB" id="A0A9Q1MWZ6"/>